<dbReference type="AlphaFoldDB" id="A0A9N7YUJ3"/>
<name>A0A9N7YUJ3_PLEPL</name>
<organism evidence="1 2">
    <name type="scientific">Pleuronectes platessa</name>
    <name type="common">European plaice</name>
    <dbReference type="NCBI Taxonomy" id="8262"/>
    <lineage>
        <taxon>Eukaryota</taxon>
        <taxon>Metazoa</taxon>
        <taxon>Chordata</taxon>
        <taxon>Craniata</taxon>
        <taxon>Vertebrata</taxon>
        <taxon>Euteleostomi</taxon>
        <taxon>Actinopterygii</taxon>
        <taxon>Neopterygii</taxon>
        <taxon>Teleostei</taxon>
        <taxon>Neoteleostei</taxon>
        <taxon>Acanthomorphata</taxon>
        <taxon>Carangaria</taxon>
        <taxon>Pleuronectiformes</taxon>
        <taxon>Pleuronectoidei</taxon>
        <taxon>Pleuronectidae</taxon>
        <taxon>Pleuronectes</taxon>
    </lineage>
</organism>
<keyword evidence="2" id="KW-1185">Reference proteome</keyword>
<evidence type="ECO:0000313" key="1">
    <source>
        <dbReference type="EMBL" id="CAB1438110.1"/>
    </source>
</evidence>
<proteinExistence type="predicted"/>
<protein>
    <submittedName>
        <fullName evidence="1">Uncharacterized protein</fullName>
    </submittedName>
</protein>
<dbReference type="EMBL" id="CADEAL010002112">
    <property type="protein sequence ID" value="CAB1438110.1"/>
    <property type="molecule type" value="Genomic_DNA"/>
</dbReference>
<dbReference type="Proteomes" id="UP001153269">
    <property type="component" value="Unassembled WGS sequence"/>
</dbReference>
<comment type="caution">
    <text evidence="1">The sequence shown here is derived from an EMBL/GenBank/DDBJ whole genome shotgun (WGS) entry which is preliminary data.</text>
</comment>
<sequence>MSGQRRMMVMLPSLMDNQSYPRQDPITALGCSFSDGLNYCEGSPLHRGAAAANYCEGKTQHTSGDHDKADQSYVHLKWENAPSGFNNTGLCRPGYITTTQRGGAKS</sequence>
<reference evidence="1" key="1">
    <citation type="submission" date="2020-03" db="EMBL/GenBank/DDBJ databases">
        <authorList>
            <person name="Weist P."/>
        </authorList>
    </citation>
    <scope>NUCLEOTIDE SEQUENCE</scope>
</reference>
<gene>
    <name evidence="1" type="ORF">PLEPLA_LOCUS26066</name>
</gene>
<accession>A0A9N7YUJ3</accession>
<evidence type="ECO:0000313" key="2">
    <source>
        <dbReference type="Proteomes" id="UP001153269"/>
    </source>
</evidence>